<keyword evidence="3" id="KW-1185">Reference proteome</keyword>
<keyword evidence="1" id="KW-1133">Transmembrane helix</keyword>
<dbReference type="EMBL" id="VXIS01000466">
    <property type="protein sequence ID" value="KAA8893291.1"/>
    <property type="molecule type" value="Genomic_DNA"/>
</dbReference>
<proteinExistence type="predicted"/>
<protein>
    <submittedName>
        <fullName evidence="2">Uncharacterized protein</fullName>
    </submittedName>
</protein>
<reference evidence="2 3" key="1">
    <citation type="submission" date="2019-09" db="EMBL/GenBank/DDBJ databases">
        <title>Draft genome of the ectomycorrhizal ascomycete Sphaerosporella brunnea.</title>
        <authorList>
            <consortium name="DOE Joint Genome Institute"/>
            <person name="Benucci G.M."/>
            <person name="Marozzi G."/>
            <person name="Antonielli L."/>
            <person name="Sanchez S."/>
            <person name="Marco P."/>
            <person name="Wang X."/>
            <person name="Falini L.B."/>
            <person name="Barry K."/>
            <person name="Haridas S."/>
            <person name="Lipzen A."/>
            <person name="Labutti K."/>
            <person name="Grigoriev I.V."/>
            <person name="Murat C."/>
            <person name="Martin F."/>
            <person name="Albertini E."/>
            <person name="Donnini D."/>
            <person name="Bonito G."/>
        </authorList>
    </citation>
    <scope>NUCLEOTIDE SEQUENCE [LARGE SCALE GENOMIC DNA]</scope>
    <source>
        <strain evidence="2 3">Sb_GMNB300</strain>
    </source>
</reference>
<keyword evidence="1" id="KW-0472">Membrane</keyword>
<comment type="caution">
    <text evidence="2">The sequence shown here is derived from an EMBL/GenBank/DDBJ whole genome shotgun (WGS) entry which is preliminary data.</text>
</comment>
<evidence type="ECO:0000256" key="1">
    <source>
        <dbReference type="SAM" id="Phobius"/>
    </source>
</evidence>
<evidence type="ECO:0000313" key="2">
    <source>
        <dbReference type="EMBL" id="KAA8893291.1"/>
    </source>
</evidence>
<organism evidence="2 3">
    <name type="scientific">Sphaerosporella brunnea</name>
    <dbReference type="NCBI Taxonomy" id="1250544"/>
    <lineage>
        <taxon>Eukaryota</taxon>
        <taxon>Fungi</taxon>
        <taxon>Dikarya</taxon>
        <taxon>Ascomycota</taxon>
        <taxon>Pezizomycotina</taxon>
        <taxon>Pezizomycetes</taxon>
        <taxon>Pezizales</taxon>
        <taxon>Pyronemataceae</taxon>
        <taxon>Sphaerosporella</taxon>
    </lineage>
</organism>
<gene>
    <name evidence="2" type="ORF">FN846DRAFT_914216</name>
</gene>
<feature type="transmembrane region" description="Helical" evidence="1">
    <location>
        <begin position="120"/>
        <end position="140"/>
    </location>
</feature>
<sequence length="172" mass="18959">MVPQVTAATGITCERDFHHKPYWRLLSRLHRQSSNQSAPLKLAGVRDRLPGESVFEDGPTTHVTGVTVDRTKVLAYFKRTIITAEHSDESTTAIDVCEHRLVWLLDDEEHMVQAGDDESAVLAAGVIGLGFIGMFVTLLTEEQTVSGDTRTLPETLGMMVLLKQIAAVTGWE</sequence>
<dbReference type="InParanoid" id="A0A5J5EDG4"/>
<accession>A0A5J5EDG4</accession>
<keyword evidence="1" id="KW-0812">Transmembrane</keyword>
<name>A0A5J5EDG4_9PEZI</name>
<evidence type="ECO:0000313" key="3">
    <source>
        <dbReference type="Proteomes" id="UP000326924"/>
    </source>
</evidence>
<dbReference type="Proteomes" id="UP000326924">
    <property type="component" value="Unassembled WGS sequence"/>
</dbReference>
<dbReference type="AlphaFoldDB" id="A0A5J5EDG4"/>